<dbReference type="CDD" id="cd07043">
    <property type="entry name" value="STAS_anti-anti-sigma_factors"/>
    <property type="match status" value="1"/>
</dbReference>
<dbReference type="InterPro" id="IPR058548">
    <property type="entry name" value="MlaB-like_STAS"/>
</dbReference>
<dbReference type="Pfam" id="PF13466">
    <property type="entry name" value="STAS_2"/>
    <property type="match status" value="1"/>
</dbReference>
<sequence>MIEQAIDRTLDPAGSDGDRAERGRDVGYAIEGVRVRTALLQLDGVFEPPYLVVAGEIDLATVAVFTAALSSMVERGTGDVWVDVEKLGFIDVGGLRALASAACRLELQERRLVLRSVAPHLVKLMDLVGWSRIPGLLMIGRHQNGTARAVAL</sequence>
<accession>A0ABW3CRD5</accession>
<evidence type="ECO:0000256" key="1">
    <source>
        <dbReference type="SAM" id="MobiDB-lite"/>
    </source>
</evidence>
<dbReference type="PROSITE" id="PS50801">
    <property type="entry name" value="STAS"/>
    <property type="match status" value="1"/>
</dbReference>
<reference evidence="4" key="1">
    <citation type="journal article" date="2019" name="Int. J. Syst. Evol. Microbiol.">
        <title>The Global Catalogue of Microorganisms (GCM) 10K type strain sequencing project: providing services to taxonomists for standard genome sequencing and annotation.</title>
        <authorList>
            <consortium name="The Broad Institute Genomics Platform"/>
            <consortium name="The Broad Institute Genome Sequencing Center for Infectious Disease"/>
            <person name="Wu L."/>
            <person name="Ma J."/>
        </authorList>
    </citation>
    <scope>NUCLEOTIDE SEQUENCE [LARGE SCALE GENOMIC DNA]</scope>
    <source>
        <strain evidence="4">JCM 31696</strain>
    </source>
</reference>
<evidence type="ECO:0000259" key="2">
    <source>
        <dbReference type="PROSITE" id="PS50801"/>
    </source>
</evidence>
<evidence type="ECO:0000313" key="4">
    <source>
        <dbReference type="Proteomes" id="UP001597083"/>
    </source>
</evidence>
<protein>
    <submittedName>
        <fullName evidence="3">STAS domain-containing protein</fullName>
    </submittedName>
</protein>
<comment type="caution">
    <text evidence="3">The sequence shown here is derived from an EMBL/GenBank/DDBJ whole genome shotgun (WGS) entry which is preliminary data.</text>
</comment>
<name>A0ABW3CRD5_9ACTN</name>
<dbReference type="EMBL" id="JBHTIR010003993">
    <property type="protein sequence ID" value="MFD0856173.1"/>
    <property type="molecule type" value="Genomic_DNA"/>
</dbReference>
<dbReference type="InterPro" id="IPR036513">
    <property type="entry name" value="STAS_dom_sf"/>
</dbReference>
<dbReference type="Gene3D" id="3.30.750.24">
    <property type="entry name" value="STAS domain"/>
    <property type="match status" value="1"/>
</dbReference>
<evidence type="ECO:0000313" key="3">
    <source>
        <dbReference type="EMBL" id="MFD0856173.1"/>
    </source>
</evidence>
<gene>
    <name evidence="3" type="ORF">ACFQ07_28295</name>
</gene>
<feature type="domain" description="STAS" evidence="2">
    <location>
        <begin position="51"/>
        <end position="152"/>
    </location>
</feature>
<dbReference type="SUPFAM" id="SSF52091">
    <property type="entry name" value="SpoIIaa-like"/>
    <property type="match status" value="1"/>
</dbReference>
<organism evidence="3 4">
    <name type="scientific">Actinomadura adrarensis</name>
    <dbReference type="NCBI Taxonomy" id="1819600"/>
    <lineage>
        <taxon>Bacteria</taxon>
        <taxon>Bacillati</taxon>
        <taxon>Actinomycetota</taxon>
        <taxon>Actinomycetes</taxon>
        <taxon>Streptosporangiales</taxon>
        <taxon>Thermomonosporaceae</taxon>
        <taxon>Actinomadura</taxon>
    </lineage>
</organism>
<dbReference type="InterPro" id="IPR002645">
    <property type="entry name" value="STAS_dom"/>
</dbReference>
<proteinExistence type="predicted"/>
<feature type="region of interest" description="Disordered" evidence="1">
    <location>
        <begin position="1"/>
        <end position="22"/>
    </location>
</feature>
<keyword evidence="4" id="KW-1185">Reference proteome</keyword>
<dbReference type="Proteomes" id="UP001597083">
    <property type="component" value="Unassembled WGS sequence"/>
</dbReference>